<name>A0A7Y6Q8V2_9HYPH</name>
<evidence type="ECO:0000256" key="1">
    <source>
        <dbReference type="SAM" id="Coils"/>
    </source>
</evidence>
<dbReference type="EMBL" id="JABWDU010000005">
    <property type="protein sequence ID" value="NVD41164.1"/>
    <property type="molecule type" value="Genomic_DNA"/>
</dbReference>
<evidence type="ECO:0000313" key="2">
    <source>
        <dbReference type="EMBL" id="NVD41164.1"/>
    </source>
</evidence>
<dbReference type="AlphaFoldDB" id="A0A7Y6Q8V2"/>
<dbReference type="InterPro" id="IPR007060">
    <property type="entry name" value="FtsL/DivIC"/>
</dbReference>
<dbReference type="Pfam" id="PF04977">
    <property type="entry name" value="DivIC"/>
    <property type="match status" value="1"/>
</dbReference>
<evidence type="ECO:0000313" key="3">
    <source>
        <dbReference type="Proteomes" id="UP000520198"/>
    </source>
</evidence>
<accession>A0A7Y6Q8V2</accession>
<dbReference type="Proteomes" id="UP000520198">
    <property type="component" value="Unassembled WGS sequence"/>
</dbReference>
<gene>
    <name evidence="2" type="ORF">HT585_20010</name>
</gene>
<sequence>MWTRHHKKRKLGRLVLPLIAVAFLSYFGYHSIHGGYGLKATEQFDRQIVERQARLDELTKQRTTLEKEVQLMSDGSLERDMLDEKARLALNMSRSDEIVIFHRMTN</sequence>
<keyword evidence="1" id="KW-0175">Coiled coil</keyword>
<proteinExistence type="predicted"/>
<protein>
    <submittedName>
        <fullName evidence="2">Septum formation initiator family protein</fullName>
    </submittedName>
</protein>
<reference evidence="2 3" key="1">
    <citation type="submission" date="2020-06" db="EMBL/GenBank/DDBJ databases">
        <authorList>
            <person name="Grouzdev D.S."/>
        </authorList>
    </citation>
    <scope>NUCLEOTIDE SEQUENCE [LARGE SCALE GENOMIC DNA]</scope>
    <source>
        <strain evidence="2 3">HO-A22</strain>
    </source>
</reference>
<comment type="caution">
    <text evidence="2">The sequence shown here is derived from an EMBL/GenBank/DDBJ whole genome shotgun (WGS) entry which is preliminary data.</text>
</comment>
<keyword evidence="3" id="KW-1185">Reference proteome</keyword>
<dbReference type="RefSeq" id="WP_173419805.1">
    <property type="nucleotide sequence ID" value="NZ_JABWDU010000005.1"/>
</dbReference>
<organism evidence="2 3">
    <name type="scientific">Ensifer oleiphilus</name>
    <dbReference type="NCBI Taxonomy" id="2742698"/>
    <lineage>
        <taxon>Bacteria</taxon>
        <taxon>Pseudomonadati</taxon>
        <taxon>Pseudomonadota</taxon>
        <taxon>Alphaproteobacteria</taxon>
        <taxon>Hyphomicrobiales</taxon>
        <taxon>Rhizobiaceae</taxon>
        <taxon>Sinorhizobium/Ensifer group</taxon>
        <taxon>Ensifer</taxon>
    </lineage>
</organism>
<feature type="coiled-coil region" evidence="1">
    <location>
        <begin position="48"/>
        <end position="75"/>
    </location>
</feature>